<dbReference type="InterPro" id="IPR004839">
    <property type="entry name" value="Aminotransferase_I/II_large"/>
</dbReference>
<keyword evidence="10" id="KW-1185">Reference proteome</keyword>
<dbReference type="CDD" id="cd07377">
    <property type="entry name" value="WHTH_GntR"/>
    <property type="match status" value="1"/>
</dbReference>
<dbReference type="InterPro" id="IPR000524">
    <property type="entry name" value="Tscrpt_reg_HTH_GntR"/>
</dbReference>
<evidence type="ECO:0000256" key="6">
    <source>
        <dbReference type="ARBA" id="ARBA00023125"/>
    </source>
</evidence>
<dbReference type="EMBL" id="PZJJ01000019">
    <property type="protein sequence ID" value="PTL38400.1"/>
    <property type="molecule type" value="Genomic_DNA"/>
</dbReference>
<keyword evidence="3" id="KW-0032">Aminotransferase</keyword>
<evidence type="ECO:0000313" key="10">
    <source>
        <dbReference type="Proteomes" id="UP000240509"/>
    </source>
</evidence>
<dbReference type="Pfam" id="PF00392">
    <property type="entry name" value="GntR"/>
    <property type="match status" value="1"/>
</dbReference>
<keyword evidence="7" id="KW-0804">Transcription</keyword>
<gene>
    <name evidence="9" type="ORF">C6Y45_11620</name>
</gene>
<evidence type="ECO:0000256" key="4">
    <source>
        <dbReference type="ARBA" id="ARBA00022898"/>
    </source>
</evidence>
<dbReference type="AlphaFoldDB" id="A0A2T4U4R9"/>
<reference evidence="9 10" key="1">
    <citation type="submission" date="2018-03" db="EMBL/GenBank/DDBJ databases">
        <title>Alkalicoccus saliphilus sp. nov., isolated from a mineral pool.</title>
        <authorList>
            <person name="Zhao B."/>
        </authorList>
    </citation>
    <scope>NUCLEOTIDE SEQUENCE [LARGE SCALE GENOMIC DNA]</scope>
    <source>
        <strain evidence="9 10">6AG</strain>
    </source>
</reference>
<organism evidence="9 10">
    <name type="scientific">Alkalicoccus saliphilus</name>
    <dbReference type="NCBI Taxonomy" id="200989"/>
    <lineage>
        <taxon>Bacteria</taxon>
        <taxon>Bacillati</taxon>
        <taxon>Bacillota</taxon>
        <taxon>Bacilli</taxon>
        <taxon>Bacillales</taxon>
        <taxon>Bacillaceae</taxon>
        <taxon>Alkalicoccus</taxon>
    </lineage>
</organism>
<proteinExistence type="inferred from homology"/>
<comment type="caution">
    <text evidence="9">The sequence shown here is derived from an EMBL/GenBank/DDBJ whole genome shotgun (WGS) entry which is preliminary data.</text>
</comment>
<dbReference type="GO" id="GO:0008483">
    <property type="term" value="F:transaminase activity"/>
    <property type="evidence" value="ECO:0007669"/>
    <property type="project" value="UniProtKB-KW"/>
</dbReference>
<dbReference type="GO" id="GO:0003677">
    <property type="term" value="F:DNA binding"/>
    <property type="evidence" value="ECO:0007669"/>
    <property type="project" value="UniProtKB-KW"/>
</dbReference>
<accession>A0A2T4U4R9</accession>
<evidence type="ECO:0000313" key="9">
    <source>
        <dbReference type="EMBL" id="PTL38400.1"/>
    </source>
</evidence>
<dbReference type="Pfam" id="PF00155">
    <property type="entry name" value="Aminotran_1_2"/>
    <property type="match status" value="1"/>
</dbReference>
<name>A0A2T4U4R9_9BACI</name>
<dbReference type="PROSITE" id="PS50949">
    <property type="entry name" value="HTH_GNTR"/>
    <property type="match status" value="1"/>
</dbReference>
<keyword evidence="6" id="KW-0238">DNA-binding</keyword>
<protein>
    <submittedName>
        <fullName evidence="9">GntR family transcriptional regulator</fullName>
    </submittedName>
</protein>
<keyword evidence="4" id="KW-0663">Pyridoxal phosphate</keyword>
<sequence>MIFFTIDKDSRHEHVYQQIYKKLKTQLLEKRLQVNEKLPSKRQLAEQLQVSVNSVSSAYEQLLAEGYIYTIERSGYYVESLDQFIEHAAASSPMEEDLKEKEVDRSGWLSLSHMSSDLSGFPFKEWASCQRSALAHHKTDIAEVPGPQGPYKVRETIARLISRTRGVRCEPEQIVLGSGTQALLQQFVSLHPEHIRFGIENPGYTRVYKLLRQLNIETAPIGLDEKGIHMGEVKKISPDTLFITPSHQFPTGTIMPISRRIELLNWAALKEGRYIIEDDYDSEFKYGTDNIPSLQSLDRNQNVVYMGTFSKTLGPGFRISYMVLPETLLRRYRTIYDHWIPGTDAISLFTLHYFIETGMYERHLKRMNHRYEEKRTLLITELHRVLGSRIHIRDIPAGLHFLAEIQTEKSVEEFQNRARKEKLELYMLERFKLSEAADEKPGHISLVIGFAAIDEKDIPEAVTRLKKIM</sequence>
<dbReference type="InterPro" id="IPR036388">
    <property type="entry name" value="WH-like_DNA-bd_sf"/>
</dbReference>
<dbReference type="PANTHER" id="PTHR46577">
    <property type="entry name" value="HTH-TYPE TRANSCRIPTIONAL REGULATORY PROTEIN GABR"/>
    <property type="match status" value="1"/>
</dbReference>
<evidence type="ECO:0000256" key="5">
    <source>
        <dbReference type="ARBA" id="ARBA00023015"/>
    </source>
</evidence>
<comment type="cofactor">
    <cofactor evidence="1">
        <name>pyridoxal 5'-phosphate</name>
        <dbReference type="ChEBI" id="CHEBI:597326"/>
    </cofactor>
</comment>
<dbReference type="Gene3D" id="1.10.10.10">
    <property type="entry name" value="Winged helix-like DNA-binding domain superfamily/Winged helix DNA-binding domain"/>
    <property type="match status" value="1"/>
</dbReference>
<evidence type="ECO:0000256" key="1">
    <source>
        <dbReference type="ARBA" id="ARBA00001933"/>
    </source>
</evidence>
<evidence type="ECO:0000256" key="7">
    <source>
        <dbReference type="ARBA" id="ARBA00023163"/>
    </source>
</evidence>
<evidence type="ECO:0000256" key="2">
    <source>
        <dbReference type="ARBA" id="ARBA00005384"/>
    </source>
</evidence>
<dbReference type="InterPro" id="IPR015421">
    <property type="entry name" value="PyrdxlP-dep_Trfase_major"/>
</dbReference>
<dbReference type="SUPFAM" id="SSF53383">
    <property type="entry name" value="PLP-dependent transferases"/>
    <property type="match status" value="1"/>
</dbReference>
<dbReference type="SUPFAM" id="SSF46785">
    <property type="entry name" value="Winged helix' DNA-binding domain"/>
    <property type="match status" value="1"/>
</dbReference>
<keyword evidence="5" id="KW-0805">Transcription regulation</keyword>
<dbReference type="PANTHER" id="PTHR46577:SF1">
    <property type="entry name" value="HTH-TYPE TRANSCRIPTIONAL REGULATORY PROTEIN GABR"/>
    <property type="match status" value="1"/>
</dbReference>
<dbReference type="GO" id="GO:0030170">
    <property type="term" value="F:pyridoxal phosphate binding"/>
    <property type="evidence" value="ECO:0007669"/>
    <property type="project" value="InterPro"/>
</dbReference>
<dbReference type="OrthoDB" id="9808770at2"/>
<keyword evidence="3" id="KW-0808">Transferase</keyword>
<evidence type="ECO:0000256" key="3">
    <source>
        <dbReference type="ARBA" id="ARBA00022576"/>
    </source>
</evidence>
<dbReference type="SMART" id="SM00345">
    <property type="entry name" value="HTH_GNTR"/>
    <property type="match status" value="1"/>
</dbReference>
<dbReference type="CDD" id="cd00609">
    <property type="entry name" value="AAT_like"/>
    <property type="match status" value="1"/>
</dbReference>
<feature type="domain" description="HTH gntR-type" evidence="8">
    <location>
        <begin position="13"/>
        <end position="81"/>
    </location>
</feature>
<dbReference type="InterPro" id="IPR051446">
    <property type="entry name" value="HTH_trans_reg/aminotransferase"/>
</dbReference>
<evidence type="ECO:0000259" key="8">
    <source>
        <dbReference type="PROSITE" id="PS50949"/>
    </source>
</evidence>
<comment type="similarity">
    <text evidence="2">In the C-terminal section; belongs to the class-I pyridoxal-phosphate-dependent aminotransferase family.</text>
</comment>
<dbReference type="InterPro" id="IPR015424">
    <property type="entry name" value="PyrdxlP-dep_Trfase"/>
</dbReference>
<dbReference type="RefSeq" id="WP_107585392.1">
    <property type="nucleotide sequence ID" value="NZ_PZJJ01000019.1"/>
</dbReference>
<dbReference type="InterPro" id="IPR036390">
    <property type="entry name" value="WH_DNA-bd_sf"/>
</dbReference>
<dbReference type="Gene3D" id="3.40.640.10">
    <property type="entry name" value="Type I PLP-dependent aspartate aminotransferase-like (Major domain)"/>
    <property type="match status" value="1"/>
</dbReference>
<dbReference type="GO" id="GO:0003700">
    <property type="term" value="F:DNA-binding transcription factor activity"/>
    <property type="evidence" value="ECO:0007669"/>
    <property type="project" value="InterPro"/>
</dbReference>
<dbReference type="Proteomes" id="UP000240509">
    <property type="component" value="Unassembled WGS sequence"/>
</dbReference>